<dbReference type="NCBIfam" id="TIGR00449">
    <property type="entry name" value="tgt_general"/>
    <property type="match status" value="1"/>
</dbReference>
<dbReference type="Pfam" id="PF01702">
    <property type="entry name" value="TGT"/>
    <property type="match status" value="1"/>
</dbReference>
<dbReference type="PANTHER" id="PTHR46064:SF1">
    <property type="entry name" value="QUEUINE TRNA-RIBOSYLTRANSFERASE ACCESSORY SUBUNIT 2"/>
    <property type="match status" value="1"/>
</dbReference>
<dbReference type="SUPFAM" id="SSF51713">
    <property type="entry name" value="tRNA-guanine transglycosylase"/>
    <property type="match status" value="1"/>
</dbReference>
<keyword evidence="4" id="KW-1185">Reference proteome</keyword>
<dbReference type="Gene3D" id="3.20.20.105">
    <property type="entry name" value="Queuine tRNA-ribosyltransferase-like"/>
    <property type="match status" value="1"/>
</dbReference>
<dbReference type="InterPro" id="IPR036511">
    <property type="entry name" value="TGT-like_sf"/>
</dbReference>
<protein>
    <recommendedName>
        <fullName evidence="2">tRNA-guanine(15) transglycosylase-like domain-containing protein</fullName>
    </recommendedName>
</protein>
<dbReference type="AlphaFoldDB" id="A0A2S4PMI3"/>
<evidence type="ECO:0000256" key="1">
    <source>
        <dbReference type="SAM" id="MobiDB-lite"/>
    </source>
</evidence>
<dbReference type="GO" id="GO:0006400">
    <property type="term" value="P:tRNA modification"/>
    <property type="evidence" value="ECO:0007669"/>
    <property type="project" value="InterPro"/>
</dbReference>
<comment type="caution">
    <text evidence="3">The sequence shown here is derived from an EMBL/GenBank/DDBJ whole genome shotgun (WGS) entry which is preliminary data.</text>
</comment>
<dbReference type="STRING" id="225359.A0A2S4PMI3"/>
<feature type="domain" description="tRNA-guanine(15) transglycosylase-like" evidence="2">
    <location>
        <begin position="25"/>
        <end position="294"/>
    </location>
</feature>
<reference evidence="3 4" key="1">
    <citation type="submission" date="2017-10" db="EMBL/GenBank/DDBJ databases">
        <title>Development of genomic resources for the powdery mildew, Erysiphe pulchra.</title>
        <authorList>
            <person name="Wadl P.A."/>
            <person name="Mack B.M."/>
            <person name="Moore G."/>
            <person name="Beltz S.B."/>
        </authorList>
    </citation>
    <scope>NUCLEOTIDE SEQUENCE [LARGE SCALE GENOMIC DNA]</scope>
    <source>
        <strain evidence="3">Cflorida</strain>
    </source>
</reference>
<dbReference type="PANTHER" id="PTHR46064">
    <property type="entry name" value="QUEUINE TRNA-RIBOSYLTRANSFERASE ACCESSORY SUBUNIT 2"/>
    <property type="match status" value="1"/>
</dbReference>
<evidence type="ECO:0000313" key="4">
    <source>
        <dbReference type="Proteomes" id="UP000237438"/>
    </source>
</evidence>
<dbReference type="InterPro" id="IPR050852">
    <property type="entry name" value="Queuine_tRNA-ribosyltrfase"/>
</dbReference>
<name>A0A2S4PMI3_9PEZI</name>
<gene>
    <name evidence="3" type="ORF">EPUL_004691</name>
</gene>
<dbReference type="Proteomes" id="UP000237438">
    <property type="component" value="Unassembled WGS sequence"/>
</dbReference>
<dbReference type="OrthoDB" id="27601at2759"/>
<accession>A0A2S4PMI3</accession>
<proteinExistence type="predicted"/>
<dbReference type="EMBL" id="PEDP01001780">
    <property type="protein sequence ID" value="POS83230.1"/>
    <property type="molecule type" value="Genomic_DNA"/>
</dbReference>
<feature type="region of interest" description="Disordered" evidence="1">
    <location>
        <begin position="301"/>
        <end position="331"/>
    </location>
</feature>
<evidence type="ECO:0000313" key="3">
    <source>
        <dbReference type="EMBL" id="POS83230.1"/>
    </source>
</evidence>
<organism evidence="3 4">
    <name type="scientific">Erysiphe pulchra</name>
    <dbReference type="NCBI Taxonomy" id="225359"/>
    <lineage>
        <taxon>Eukaryota</taxon>
        <taxon>Fungi</taxon>
        <taxon>Dikarya</taxon>
        <taxon>Ascomycota</taxon>
        <taxon>Pezizomycotina</taxon>
        <taxon>Leotiomycetes</taxon>
        <taxon>Erysiphales</taxon>
        <taxon>Erysiphaceae</taxon>
        <taxon>Erysiphe</taxon>
    </lineage>
</organism>
<dbReference type="InterPro" id="IPR002616">
    <property type="entry name" value="tRNA_ribo_trans-like"/>
</dbReference>
<sequence length="331" mass="36768">MSDRIISLLAPRRTPAVPAPHGTSNSSISVYTSRGFQILSNKDYISCSHTLCPDIVISMADVSYGLKPGKKRLAKMTNRTQNWLSEMLRENVEGLAIFAPILPINAPDQNEYLNFITDEVAEEISGLAFYDSSLLLDLPITTNLTKIARLALDNPSSPLDILKRVSLGIDIFTVPFIGSATDAGIALTFRFPKPHPVDDNASSENTRAIPLGVDMWSPCHSTSLIPLAPECDCYSCKYHHRAYIQHLLSAKEMLGWVLLQIHNHHILSNFFSLIRESISQGHFDIDCQIFSDTYSSELPVKTGQGPRLRGYQYKSEGPNEPKMNPKAFSAF</sequence>
<evidence type="ECO:0000259" key="2">
    <source>
        <dbReference type="Pfam" id="PF01702"/>
    </source>
</evidence>